<protein>
    <recommendedName>
        <fullName evidence="4">GLPGLI family protein</fullName>
    </recommendedName>
</protein>
<dbReference type="RefSeq" id="WP_185787447.1">
    <property type="nucleotide sequence ID" value="NZ_JACLCP010000001.1"/>
</dbReference>
<evidence type="ECO:0000313" key="3">
    <source>
        <dbReference type="Proteomes" id="UP000533900"/>
    </source>
</evidence>
<dbReference type="AlphaFoldDB" id="A0A842IL95"/>
<keyword evidence="3" id="KW-1185">Reference proteome</keyword>
<sequence>MKKHFYISFLILNAILFNPLSTSAQQTNNTEQRYTTFDKLVGSENTSLYQGRLYIEKYRTINNRQQFFKSIEFIIGDVWYKGQSYFNQLLKYDVYEDELLLKLEESENILTLSKKDIDSFSLGKDQFVNLKLNTLPLESFGYHKVLFQDYKFTLYAKYHKNIWQLKDDNYAYYEFTDAKTKYVLLYDEDYYILNSKKDIISAFPNHKKEIKKLYNNAKKRHKKDSDAIMTTVVRQLESII</sequence>
<keyword evidence="1" id="KW-0732">Signal</keyword>
<organism evidence="2 3">
    <name type="scientific">Winogradskyella flava</name>
    <dbReference type="NCBI Taxonomy" id="1884876"/>
    <lineage>
        <taxon>Bacteria</taxon>
        <taxon>Pseudomonadati</taxon>
        <taxon>Bacteroidota</taxon>
        <taxon>Flavobacteriia</taxon>
        <taxon>Flavobacteriales</taxon>
        <taxon>Flavobacteriaceae</taxon>
        <taxon>Winogradskyella</taxon>
    </lineage>
</organism>
<evidence type="ECO:0008006" key="4">
    <source>
        <dbReference type="Google" id="ProtNLM"/>
    </source>
</evidence>
<name>A0A842IL95_9FLAO</name>
<feature type="signal peptide" evidence="1">
    <location>
        <begin position="1"/>
        <end position="24"/>
    </location>
</feature>
<feature type="chain" id="PRO_5033063728" description="GLPGLI family protein" evidence="1">
    <location>
        <begin position="25"/>
        <end position="240"/>
    </location>
</feature>
<dbReference type="Proteomes" id="UP000533900">
    <property type="component" value="Unassembled WGS sequence"/>
</dbReference>
<reference evidence="2" key="1">
    <citation type="submission" date="2020-08" db="EMBL/GenBank/DDBJ databases">
        <title>Winogradskyella ouciana sp. nov., isolated from the hadal seawater of the Mariana Trench.</title>
        <authorList>
            <person name="He X."/>
        </authorList>
    </citation>
    <scope>NUCLEOTIDE SEQUENCE [LARGE SCALE GENOMIC DNA]</scope>
    <source>
        <strain evidence="2">KCTC 52348</strain>
    </source>
</reference>
<proteinExistence type="predicted"/>
<comment type="caution">
    <text evidence="2">The sequence shown here is derived from an EMBL/GenBank/DDBJ whole genome shotgun (WGS) entry which is preliminary data.</text>
</comment>
<dbReference type="EMBL" id="JACLCP010000001">
    <property type="protein sequence ID" value="MBC2843730.1"/>
    <property type="molecule type" value="Genomic_DNA"/>
</dbReference>
<accession>A0A842IL95</accession>
<gene>
    <name evidence="2" type="ORF">H7F21_01405</name>
</gene>
<evidence type="ECO:0000313" key="2">
    <source>
        <dbReference type="EMBL" id="MBC2843730.1"/>
    </source>
</evidence>
<evidence type="ECO:0000256" key="1">
    <source>
        <dbReference type="SAM" id="SignalP"/>
    </source>
</evidence>